<organism evidence="1">
    <name type="scientific">hydrothermal vent metagenome</name>
    <dbReference type="NCBI Taxonomy" id="652676"/>
    <lineage>
        <taxon>unclassified sequences</taxon>
        <taxon>metagenomes</taxon>
        <taxon>ecological metagenomes</taxon>
    </lineage>
</organism>
<dbReference type="EMBL" id="UOEN01000427">
    <property type="protein sequence ID" value="VAW18651.1"/>
    <property type="molecule type" value="Genomic_DNA"/>
</dbReference>
<reference evidence="1" key="1">
    <citation type="submission" date="2018-06" db="EMBL/GenBank/DDBJ databases">
        <authorList>
            <person name="Zhirakovskaya E."/>
        </authorList>
    </citation>
    <scope>NUCLEOTIDE SEQUENCE</scope>
</reference>
<accession>A0A3B0TJ04</accession>
<proteinExistence type="predicted"/>
<sequence>MYTEIKLVLVKRDVRGVRDFGESHILINDNPYEPKDSQKGLHELIRKMFTELASKQGCHLEHVIAISTLSKELPKTISSLALLSHFYYCDKHGNRVGEELESNVLDSVRVIMGLITWMENEKIHFKENVSACEVKRTCVICGTIQEGWVKRQNNLPPNRLIPGWPAKNCFDPKCLSHKIEKKIDPEYGIPREPTDRKRKEDEVDRMLQAVVRRTKR</sequence>
<dbReference type="AlphaFoldDB" id="A0A3B0TJ04"/>
<protein>
    <submittedName>
        <fullName evidence="1">Uncharacterized protein</fullName>
    </submittedName>
</protein>
<gene>
    <name evidence="1" type="ORF">MNBD_BACTEROID05-422</name>
</gene>
<evidence type="ECO:0000313" key="1">
    <source>
        <dbReference type="EMBL" id="VAW18651.1"/>
    </source>
</evidence>
<name>A0A3B0TJ04_9ZZZZ</name>